<proteinExistence type="predicted"/>
<protein>
    <submittedName>
        <fullName evidence="1">Uncharacterized protein</fullName>
    </submittedName>
</protein>
<gene>
    <name evidence="1" type="ORF">BQ4739_LOCUS15750</name>
</gene>
<organism evidence="1 2">
    <name type="scientific">Tetradesmus obliquus</name>
    <name type="common">Green alga</name>
    <name type="synonym">Acutodesmus obliquus</name>
    <dbReference type="NCBI Taxonomy" id="3088"/>
    <lineage>
        <taxon>Eukaryota</taxon>
        <taxon>Viridiplantae</taxon>
        <taxon>Chlorophyta</taxon>
        <taxon>core chlorophytes</taxon>
        <taxon>Chlorophyceae</taxon>
        <taxon>CS clade</taxon>
        <taxon>Sphaeropleales</taxon>
        <taxon>Scenedesmaceae</taxon>
        <taxon>Tetradesmus</taxon>
    </lineage>
</organism>
<evidence type="ECO:0000313" key="2">
    <source>
        <dbReference type="Proteomes" id="UP000256970"/>
    </source>
</evidence>
<reference evidence="1 2" key="1">
    <citation type="submission" date="2016-10" db="EMBL/GenBank/DDBJ databases">
        <authorList>
            <person name="Cai Z."/>
        </authorList>
    </citation>
    <scope>NUCLEOTIDE SEQUENCE [LARGE SCALE GENOMIC DNA]</scope>
</reference>
<name>A0A383WCW1_TETOB</name>
<dbReference type="EMBL" id="FNXT01001234">
    <property type="protein sequence ID" value="SZX75458.1"/>
    <property type="molecule type" value="Genomic_DNA"/>
</dbReference>
<dbReference type="AlphaFoldDB" id="A0A383WCW1"/>
<keyword evidence="2" id="KW-1185">Reference proteome</keyword>
<evidence type="ECO:0000313" key="1">
    <source>
        <dbReference type="EMBL" id="SZX75458.1"/>
    </source>
</evidence>
<dbReference type="Proteomes" id="UP000256970">
    <property type="component" value="Unassembled WGS sequence"/>
</dbReference>
<sequence>MLLECRCKGHSTRTAAAPACIIHLRSCVERLRQPASALPASDPSGHPLASMLCQQTVRGSCLKSSTAKLSARAPMRAISSRRHAVVTKAAMDTNIFVNLIASTACGAMATAVTLVTAENTDAELERIKTVEGAAPVAAAIAVDAIAHSIPGLSILLQLLAEPTGAAAGVAYMMTLVLSAPAVDPSTLAPKGTVLNAEKANDARAAVRVPFTQIIPTAIKTVDFSNDASSGAGWTIGENGLPKLPITSVLAVVGVGGLILEAASHAPVLSLFMPRVLSVAGWLAAAGYLLDKRAAGSSSSSSTSA</sequence>
<accession>A0A383WCW1</accession>